<organism evidence="2 3">
    <name type="scientific">Pleurodeles waltl</name>
    <name type="common">Iberian ribbed newt</name>
    <dbReference type="NCBI Taxonomy" id="8319"/>
    <lineage>
        <taxon>Eukaryota</taxon>
        <taxon>Metazoa</taxon>
        <taxon>Chordata</taxon>
        <taxon>Craniata</taxon>
        <taxon>Vertebrata</taxon>
        <taxon>Euteleostomi</taxon>
        <taxon>Amphibia</taxon>
        <taxon>Batrachia</taxon>
        <taxon>Caudata</taxon>
        <taxon>Salamandroidea</taxon>
        <taxon>Salamandridae</taxon>
        <taxon>Pleurodelinae</taxon>
        <taxon>Pleurodeles</taxon>
    </lineage>
</organism>
<gene>
    <name evidence="2" type="ORF">NDU88_009482</name>
</gene>
<name>A0AAV7RXQ1_PLEWA</name>
<comment type="caution">
    <text evidence="2">The sequence shown here is derived from an EMBL/GenBank/DDBJ whole genome shotgun (WGS) entry which is preliminary data.</text>
</comment>
<reference evidence="2" key="1">
    <citation type="journal article" date="2022" name="bioRxiv">
        <title>Sequencing and chromosome-scale assembly of the giantPleurodeles waltlgenome.</title>
        <authorList>
            <person name="Brown T."/>
            <person name="Elewa A."/>
            <person name="Iarovenko S."/>
            <person name="Subramanian E."/>
            <person name="Araus A.J."/>
            <person name="Petzold A."/>
            <person name="Susuki M."/>
            <person name="Suzuki K.-i.T."/>
            <person name="Hayashi T."/>
            <person name="Toyoda A."/>
            <person name="Oliveira C."/>
            <person name="Osipova E."/>
            <person name="Leigh N.D."/>
            <person name="Simon A."/>
            <person name="Yun M.H."/>
        </authorList>
    </citation>
    <scope>NUCLEOTIDE SEQUENCE</scope>
    <source>
        <strain evidence="2">20211129_DDA</strain>
        <tissue evidence="2">Liver</tissue>
    </source>
</reference>
<keyword evidence="3" id="KW-1185">Reference proteome</keyword>
<dbReference type="EMBL" id="JANPWB010000009">
    <property type="protein sequence ID" value="KAJ1156765.1"/>
    <property type="molecule type" value="Genomic_DNA"/>
</dbReference>
<protein>
    <submittedName>
        <fullName evidence="2">Uncharacterized protein</fullName>
    </submittedName>
</protein>
<evidence type="ECO:0000313" key="2">
    <source>
        <dbReference type="EMBL" id="KAJ1156765.1"/>
    </source>
</evidence>
<proteinExistence type="predicted"/>
<sequence>MVPGRGVSPGGWRGPSEHHEGAVIVLCEAGVGGAAWVAAAGDWCRPVSIAPWWSPPIGSAAASESGEESWRQPLGPKPEPGVTGGAPGCEEHEQRGGGLGLRLGRTGPP</sequence>
<evidence type="ECO:0000313" key="3">
    <source>
        <dbReference type="Proteomes" id="UP001066276"/>
    </source>
</evidence>
<dbReference type="Proteomes" id="UP001066276">
    <property type="component" value="Chromosome 5"/>
</dbReference>
<evidence type="ECO:0000256" key="1">
    <source>
        <dbReference type="SAM" id="MobiDB-lite"/>
    </source>
</evidence>
<accession>A0AAV7RXQ1</accession>
<feature type="region of interest" description="Disordered" evidence="1">
    <location>
        <begin position="55"/>
        <end position="109"/>
    </location>
</feature>
<dbReference type="AlphaFoldDB" id="A0AAV7RXQ1"/>